<protein>
    <submittedName>
        <fullName evidence="3">Uncharacterized protein</fullName>
    </submittedName>
</protein>
<feature type="chain" id="PRO_5001474875" evidence="2">
    <location>
        <begin position="22"/>
        <end position="126"/>
    </location>
</feature>
<proteinExistence type="predicted"/>
<dbReference type="RefSeq" id="WP_034937992.1">
    <property type="nucleotide sequence ID" value="NZ_JFHN01000051.1"/>
</dbReference>
<dbReference type="InterPro" id="IPR037873">
    <property type="entry name" value="BamE-like"/>
</dbReference>
<dbReference type="EMBL" id="JFHN01000051">
    <property type="protein sequence ID" value="EXU75147.1"/>
    <property type="molecule type" value="Genomic_DNA"/>
</dbReference>
<dbReference type="PROSITE" id="PS51257">
    <property type="entry name" value="PROKAR_LIPOPROTEIN"/>
    <property type="match status" value="1"/>
</dbReference>
<evidence type="ECO:0000313" key="3">
    <source>
        <dbReference type="EMBL" id="EXU75147.1"/>
    </source>
</evidence>
<dbReference type="Gene3D" id="3.30.1450.10">
    <property type="match status" value="1"/>
</dbReference>
<name>A0A014PW98_9GAMM</name>
<keyword evidence="4" id="KW-1185">Reference proteome</keyword>
<feature type="signal peptide" evidence="2">
    <location>
        <begin position="1"/>
        <end position="21"/>
    </location>
</feature>
<dbReference type="AlphaFoldDB" id="A0A014PW98"/>
<keyword evidence="1 2" id="KW-0732">Signal</keyword>
<reference evidence="3 4" key="1">
    <citation type="submission" date="2014-02" db="EMBL/GenBank/DDBJ databases">
        <title>Draft genome of Erwinia mallotivora strain BT-MARDI, a papaya dieback pathogen.</title>
        <authorList>
            <person name="Redzuan R."/>
            <person name="Abu Bakar N."/>
            <person name="Badrun R."/>
            <person name="Mohd Raih M.F."/>
            <person name="Rozano L."/>
            <person name="Mat Amin N."/>
        </authorList>
    </citation>
    <scope>NUCLEOTIDE SEQUENCE [LARGE SCALE GENOMIC DNA]</scope>
    <source>
        <strain evidence="3 4">BT-MARDI</strain>
    </source>
</reference>
<organism evidence="3 4">
    <name type="scientific">Erwinia mallotivora</name>
    <dbReference type="NCBI Taxonomy" id="69222"/>
    <lineage>
        <taxon>Bacteria</taxon>
        <taxon>Pseudomonadati</taxon>
        <taxon>Pseudomonadota</taxon>
        <taxon>Gammaproteobacteria</taxon>
        <taxon>Enterobacterales</taxon>
        <taxon>Erwiniaceae</taxon>
        <taxon>Erwinia</taxon>
    </lineage>
</organism>
<evidence type="ECO:0000256" key="1">
    <source>
        <dbReference type="ARBA" id="ARBA00022729"/>
    </source>
</evidence>
<sequence>MKAKVARALLTIIVLSGCASTAGNQSIKNETQQSIASKIMKGRTTKQDILQQFGEPTRKTTVDTNEDMWFYSIMNSNMSATSYIPIVGLFSNGTDMKSKNLTITFAGDKVENWSFSESNDSVHNGL</sequence>
<dbReference type="OrthoDB" id="7225452at2"/>
<comment type="caution">
    <text evidence="3">The sequence shown here is derived from an EMBL/GenBank/DDBJ whole genome shotgun (WGS) entry which is preliminary data.</text>
</comment>
<gene>
    <name evidence="3" type="ORF">BG55_12850</name>
</gene>
<dbReference type="Proteomes" id="UP000019918">
    <property type="component" value="Unassembled WGS sequence"/>
</dbReference>
<evidence type="ECO:0000313" key="4">
    <source>
        <dbReference type="Proteomes" id="UP000019918"/>
    </source>
</evidence>
<evidence type="ECO:0000256" key="2">
    <source>
        <dbReference type="SAM" id="SignalP"/>
    </source>
</evidence>
<accession>A0A014PW98</accession>